<feature type="region of interest" description="Disordered" evidence="1">
    <location>
        <begin position="1"/>
        <end position="42"/>
    </location>
</feature>
<evidence type="ECO:0000256" key="1">
    <source>
        <dbReference type="SAM" id="MobiDB-lite"/>
    </source>
</evidence>
<gene>
    <name evidence="2" type="ORF">EZS28_047104</name>
</gene>
<feature type="non-terminal residue" evidence="2">
    <location>
        <position position="185"/>
    </location>
</feature>
<feature type="region of interest" description="Disordered" evidence="1">
    <location>
        <begin position="125"/>
        <end position="185"/>
    </location>
</feature>
<dbReference type="EMBL" id="SNRW01031521">
    <property type="protein sequence ID" value="KAA6357370.1"/>
    <property type="molecule type" value="Genomic_DNA"/>
</dbReference>
<dbReference type="Proteomes" id="UP000324800">
    <property type="component" value="Unassembled WGS sequence"/>
</dbReference>
<feature type="compositionally biased region" description="Basic and acidic residues" evidence="1">
    <location>
        <begin position="142"/>
        <end position="160"/>
    </location>
</feature>
<name>A0A5J4THZ7_9EUKA</name>
<accession>A0A5J4THZ7</accession>
<evidence type="ECO:0000313" key="2">
    <source>
        <dbReference type="EMBL" id="KAA6357370.1"/>
    </source>
</evidence>
<reference evidence="2 3" key="1">
    <citation type="submission" date="2019-03" db="EMBL/GenBank/DDBJ databases">
        <title>Single cell metagenomics reveals metabolic interactions within the superorganism composed of flagellate Streblomastix strix and complex community of Bacteroidetes bacteria on its surface.</title>
        <authorList>
            <person name="Treitli S.C."/>
            <person name="Kolisko M."/>
            <person name="Husnik F."/>
            <person name="Keeling P."/>
            <person name="Hampl V."/>
        </authorList>
    </citation>
    <scope>NUCLEOTIDE SEQUENCE [LARGE SCALE GENOMIC DNA]</scope>
    <source>
        <strain evidence="2">ST1C</strain>
    </source>
</reference>
<sequence length="185" mass="20826">MLLPPDEGPNDICPPNTCFRGQPSPRDGPAGPNAPRSAARSYAESQTSIANIFSPALPTDEEILVIQEVLTKQVIKDNTTSPGIPHTIDWRMEKQQGTTPFNEKVKAFWGENNFDLRVTCLRKQSEESSQQEQTWFDDPNDEQPKRTQMERDSPDNHNDKQSTWTEDEAPQHQSAAPQSKQPVLT</sequence>
<proteinExistence type="predicted"/>
<feature type="compositionally biased region" description="Polar residues" evidence="1">
    <location>
        <begin position="171"/>
        <end position="185"/>
    </location>
</feature>
<evidence type="ECO:0000313" key="3">
    <source>
        <dbReference type="Proteomes" id="UP000324800"/>
    </source>
</evidence>
<protein>
    <submittedName>
        <fullName evidence="2">Uncharacterized protein</fullName>
    </submittedName>
</protein>
<dbReference type="AlphaFoldDB" id="A0A5J4THZ7"/>
<comment type="caution">
    <text evidence="2">The sequence shown here is derived from an EMBL/GenBank/DDBJ whole genome shotgun (WGS) entry which is preliminary data.</text>
</comment>
<organism evidence="2 3">
    <name type="scientific">Streblomastix strix</name>
    <dbReference type="NCBI Taxonomy" id="222440"/>
    <lineage>
        <taxon>Eukaryota</taxon>
        <taxon>Metamonada</taxon>
        <taxon>Preaxostyla</taxon>
        <taxon>Oxymonadida</taxon>
        <taxon>Streblomastigidae</taxon>
        <taxon>Streblomastix</taxon>
    </lineage>
</organism>